<keyword evidence="3" id="KW-1185">Reference proteome</keyword>
<evidence type="ECO:0000256" key="1">
    <source>
        <dbReference type="SAM" id="Phobius"/>
    </source>
</evidence>
<protein>
    <submittedName>
        <fullName evidence="2">Uncharacterized protein</fullName>
    </submittedName>
</protein>
<evidence type="ECO:0000313" key="2">
    <source>
        <dbReference type="EMBL" id="WNY27530.1"/>
    </source>
</evidence>
<dbReference type="GeneID" id="89228756"/>
<accession>A0AA96ZW26</accession>
<dbReference type="Proteomes" id="UP001304970">
    <property type="component" value="Chromosome"/>
</dbReference>
<keyword evidence="1" id="KW-0812">Transmembrane</keyword>
<keyword evidence="1" id="KW-0472">Membrane</keyword>
<sequence>MQLKIALFIVGMAFLQFLSYYFSEFRSVYTLIGGLVSTFFVGTVVSTIIGTYAGRITKNQYKNKYYVVNVFGFKFSISAFMILTFMLTVVSMTIIYYFSDIDSYMSSLHLFGK</sequence>
<feature type="transmembrane region" description="Helical" evidence="1">
    <location>
        <begin position="65"/>
        <end position="98"/>
    </location>
</feature>
<evidence type="ECO:0000313" key="3">
    <source>
        <dbReference type="Proteomes" id="UP001304970"/>
    </source>
</evidence>
<dbReference type="RefSeq" id="WP_338097494.1">
    <property type="nucleotide sequence ID" value="NZ_CP131061.1"/>
</dbReference>
<dbReference type="EMBL" id="CP131061">
    <property type="protein sequence ID" value="WNY27530.1"/>
    <property type="molecule type" value="Genomic_DNA"/>
</dbReference>
<name>A0AA96ZW26_9EURY</name>
<feature type="transmembrane region" description="Helical" evidence="1">
    <location>
        <begin position="28"/>
        <end position="53"/>
    </location>
</feature>
<reference evidence="2 3" key="1">
    <citation type="submission" date="2023-07" db="EMBL/GenBank/DDBJ databases">
        <title>Closed genome sequence of Methanosarcinaceae archaeon Am2.</title>
        <authorList>
            <person name="Poehlein A."/>
            <person name="Protasov E."/>
            <person name="Platt K."/>
            <person name="Reeh H."/>
            <person name="Daniel R."/>
            <person name="Brune A."/>
        </authorList>
    </citation>
    <scope>NUCLEOTIDE SEQUENCE [LARGE SCALE GENOMIC DNA]</scope>
    <source>
        <strain evidence="2 3">Am2</strain>
    </source>
</reference>
<feature type="transmembrane region" description="Helical" evidence="1">
    <location>
        <begin position="5"/>
        <end position="22"/>
    </location>
</feature>
<dbReference type="AlphaFoldDB" id="A0AA96ZW26"/>
<keyword evidence="1" id="KW-1133">Transmembrane helix</keyword>
<organism evidence="2 3">
    <name type="scientific">Methanolapillus ohkumae</name>
    <dbReference type="NCBI Taxonomy" id="3028298"/>
    <lineage>
        <taxon>Archaea</taxon>
        <taxon>Methanobacteriati</taxon>
        <taxon>Methanobacteriota</taxon>
        <taxon>Stenosarchaea group</taxon>
        <taxon>Methanomicrobia</taxon>
        <taxon>Methanosarcinales</taxon>
        <taxon>Methanosarcinaceae</taxon>
        <taxon>Methanolapillus</taxon>
    </lineage>
</organism>
<proteinExistence type="predicted"/>
<gene>
    <name evidence="2" type="ORF">MsAm2_13320</name>
</gene>